<evidence type="ECO:0000256" key="3">
    <source>
        <dbReference type="ARBA" id="ARBA00022840"/>
    </source>
</evidence>
<name>A0A6L5GPT2_9FIRM</name>
<keyword evidence="5" id="KW-1185">Reference proteome</keyword>
<dbReference type="Gene3D" id="3.30.590.20">
    <property type="match status" value="1"/>
</dbReference>
<keyword evidence="3" id="KW-0067">ATP-binding</keyword>
<accession>A0A6L5GPT2</accession>
<dbReference type="InterPro" id="IPR014746">
    <property type="entry name" value="Gln_synth/guanido_kin_cat_dom"/>
</dbReference>
<organism evidence="4 5">
    <name type="scientific">Candidatus Pseudoramibacter fermentans</name>
    <dbReference type="NCBI Taxonomy" id="2594427"/>
    <lineage>
        <taxon>Bacteria</taxon>
        <taxon>Bacillati</taxon>
        <taxon>Bacillota</taxon>
        <taxon>Clostridia</taxon>
        <taxon>Eubacteriales</taxon>
        <taxon>Eubacteriaceae</taxon>
        <taxon>Pseudoramibacter</taxon>
    </lineage>
</organism>
<evidence type="ECO:0000256" key="1">
    <source>
        <dbReference type="ARBA" id="ARBA00022598"/>
    </source>
</evidence>
<evidence type="ECO:0000313" key="5">
    <source>
        <dbReference type="Proteomes" id="UP000473648"/>
    </source>
</evidence>
<sequence>MTGMGINPRYAVNRNVPVASERYRMLLHHLSSYSKYEKSGTFPFHHHPNFGLFSCASQVQLDVEEKDLPEVFNTFSKLEPYKALLFANSVWQVNGQSLLCSRDYFWRNSLHGFNPHNVDMFAADFDSVDDIVAYIRSMSLYCVERDGQYINFAPTPLADYFASDRIKGEVFDGTGYKPIVFQPEAADLKDLRSFKFEDLTFRGTVEFRSVCEQPVGEIFAASALHVGLMEKLPELTELLAQDRTIYHKGYTAAELRQLFVQKNFPGNIFDRKAVSALILKILDLAKAGLAQRGMDEEDFLAPLYPRAERLESPAVELLNGLAHGETIEDYIEKFGRLD</sequence>
<dbReference type="PANTHER" id="PTHR34378:SF1">
    <property type="entry name" value="GLUTAMATE--CYSTEINE LIGASE, CHLOROPLASTIC"/>
    <property type="match status" value="1"/>
</dbReference>
<dbReference type="InterPro" id="IPR035434">
    <property type="entry name" value="GCL_bact_plant"/>
</dbReference>
<comment type="caution">
    <text evidence="4">The sequence shown here is derived from an EMBL/GenBank/DDBJ whole genome shotgun (WGS) entry which is preliminary data.</text>
</comment>
<dbReference type="GO" id="GO:0005524">
    <property type="term" value="F:ATP binding"/>
    <property type="evidence" value="ECO:0007669"/>
    <property type="project" value="UniProtKB-KW"/>
</dbReference>
<dbReference type="PANTHER" id="PTHR34378">
    <property type="entry name" value="GLUTAMATE--CYSTEINE LIGASE, CHLOROPLASTIC"/>
    <property type="match status" value="1"/>
</dbReference>
<keyword evidence="2" id="KW-0547">Nucleotide-binding</keyword>
<evidence type="ECO:0000313" key="4">
    <source>
        <dbReference type="EMBL" id="MQM72052.1"/>
    </source>
</evidence>
<proteinExistence type="predicted"/>
<dbReference type="SUPFAM" id="SSF55931">
    <property type="entry name" value="Glutamine synthetase/guanido kinase"/>
    <property type="match status" value="1"/>
</dbReference>
<dbReference type="EMBL" id="VOGB01000003">
    <property type="protein sequence ID" value="MQM72052.1"/>
    <property type="molecule type" value="Genomic_DNA"/>
</dbReference>
<dbReference type="Proteomes" id="UP000473648">
    <property type="component" value="Unassembled WGS sequence"/>
</dbReference>
<reference evidence="4" key="1">
    <citation type="journal article" date="2020" name="Appl. Environ. Microbiol.">
        <title>Medium-Chain Fatty Acid Synthesis by 'Candidatus Weimeria bifida' gen. nov., sp. nov., and 'Candidatus Pseudoramibacter fermentans' sp. nov.</title>
        <authorList>
            <person name="Scarborough M.J."/>
            <person name="Myers K.S."/>
            <person name="Donohue T.J."/>
            <person name="Noguera D.R."/>
        </authorList>
    </citation>
    <scope>NUCLEOTIDE SEQUENCE</scope>
    <source>
        <strain evidence="4">EUB1.1</strain>
    </source>
</reference>
<gene>
    <name evidence="4" type="ORF">FRC53_01200</name>
</gene>
<dbReference type="AlphaFoldDB" id="A0A6L5GPT2"/>
<keyword evidence="1" id="KW-0436">Ligase</keyword>
<evidence type="ECO:0000256" key="2">
    <source>
        <dbReference type="ARBA" id="ARBA00022741"/>
    </source>
</evidence>
<protein>
    <submittedName>
        <fullName evidence="4">Glutamylcysteine synthetase</fullName>
    </submittedName>
</protein>
<dbReference type="GO" id="GO:0004357">
    <property type="term" value="F:glutamate-cysteine ligase activity"/>
    <property type="evidence" value="ECO:0007669"/>
    <property type="project" value="InterPro"/>
</dbReference>
<dbReference type="GO" id="GO:0006750">
    <property type="term" value="P:glutathione biosynthetic process"/>
    <property type="evidence" value="ECO:0007669"/>
    <property type="project" value="InterPro"/>
</dbReference>